<gene>
    <name evidence="5" type="ORF">PoB_001610200</name>
</gene>
<keyword evidence="3" id="KW-0472">Membrane</keyword>
<dbReference type="SUPFAM" id="SSF103473">
    <property type="entry name" value="MFS general substrate transporter"/>
    <property type="match status" value="1"/>
</dbReference>
<accession>A0AAV3Z2Y6</accession>
<comment type="caution">
    <text evidence="5">The sequence shown here is derived from an EMBL/GenBank/DDBJ whole genome shotgun (WGS) entry which is preliminary data.</text>
</comment>
<organism evidence="5 6">
    <name type="scientific">Plakobranchus ocellatus</name>
    <dbReference type="NCBI Taxonomy" id="259542"/>
    <lineage>
        <taxon>Eukaryota</taxon>
        <taxon>Metazoa</taxon>
        <taxon>Spiralia</taxon>
        <taxon>Lophotrochozoa</taxon>
        <taxon>Mollusca</taxon>
        <taxon>Gastropoda</taxon>
        <taxon>Heterobranchia</taxon>
        <taxon>Euthyneura</taxon>
        <taxon>Panpulmonata</taxon>
        <taxon>Sacoglossa</taxon>
        <taxon>Placobranchoidea</taxon>
        <taxon>Plakobranchidae</taxon>
        <taxon>Plakobranchus</taxon>
    </lineage>
</organism>
<evidence type="ECO:0000256" key="1">
    <source>
        <dbReference type="ARBA" id="ARBA00004141"/>
    </source>
</evidence>
<reference evidence="5 6" key="1">
    <citation type="journal article" date="2021" name="Elife">
        <title>Chloroplast acquisition without the gene transfer in kleptoplastic sea slugs, Plakobranchus ocellatus.</title>
        <authorList>
            <person name="Maeda T."/>
            <person name="Takahashi S."/>
            <person name="Yoshida T."/>
            <person name="Shimamura S."/>
            <person name="Takaki Y."/>
            <person name="Nagai Y."/>
            <person name="Toyoda A."/>
            <person name="Suzuki Y."/>
            <person name="Arimoto A."/>
            <person name="Ishii H."/>
            <person name="Satoh N."/>
            <person name="Nishiyama T."/>
            <person name="Hasebe M."/>
            <person name="Maruyama T."/>
            <person name="Minagawa J."/>
            <person name="Obokata J."/>
            <person name="Shigenobu S."/>
        </authorList>
    </citation>
    <scope>NUCLEOTIDE SEQUENCE [LARGE SCALE GENOMIC DNA]</scope>
</reference>
<feature type="compositionally biased region" description="Polar residues" evidence="2">
    <location>
        <begin position="111"/>
        <end position="124"/>
    </location>
</feature>
<feature type="transmembrane region" description="Helical" evidence="3">
    <location>
        <begin position="276"/>
        <end position="296"/>
    </location>
</feature>
<dbReference type="InterPro" id="IPR050327">
    <property type="entry name" value="Proton-linked_MCT"/>
</dbReference>
<dbReference type="InterPro" id="IPR020846">
    <property type="entry name" value="MFS_dom"/>
</dbReference>
<evidence type="ECO:0000259" key="4">
    <source>
        <dbReference type="PROSITE" id="PS50850"/>
    </source>
</evidence>
<dbReference type="Proteomes" id="UP000735302">
    <property type="component" value="Unassembled WGS sequence"/>
</dbReference>
<proteinExistence type="predicted"/>
<feature type="region of interest" description="Disordered" evidence="2">
    <location>
        <begin position="99"/>
        <end position="130"/>
    </location>
</feature>
<protein>
    <submittedName>
        <fullName evidence="5">Monocarboxylate transporter 14</fullName>
    </submittedName>
</protein>
<dbReference type="GO" id="GO:0016020">
    <property type="term" value="C:membrane"/>
    <property type="evidence" value="ECO:0007669"/>
    <property type="project" value="UniProtKB-SubCell"/>
</dbReference>
<evidence type="ECO:0000256" key="2">
    <source>
        <dbReference type="SAM" id="MobiDB-lite"/>
    </source>
</evidence>
<keyword evidence="6" id="KW-1185">Reference proteome</keyword>
<evidence type="ECO:0000313" key="6">
    <source>
        <dbReference type="Proteomes" id="UP000735302"/>
    </source>
</evidence>
<name>A0AAV3Z2Y6_9GAST</name>
<dbReference type="Gene3D" id="1.20.1250.20">
    <property type="entry name" value="MFS general substrate transporter like domains"/>
    <property type="match status" value="1"/>
</dbReference>
<dbReference type="EMBL" id="BLXT01001944">
    <property type="protein sequence ID" value="GFN89596.1"/>
    <property type="molecule type" value="Genomic_DNA"/>
</dbReference>
<evidence type="ECO:0000313" key="5">
    <source>
        <dbReference type="EMBL" id="GFN89596.1"/>
    </source>
</evidence>
<keyword evidence="3" id="KW-1133">Transmembrane helix</keyword>
<feature type="transmembrane region" description="Helical" evidence="3">
    <location>
        <begin position="219"/>
        <end position="239"/>
    </location>
</feature>
<dbReference type="GO" id="GO:0008028">
    <property type="term" value="F:monocarboxylic acid transmembrane transporter activity"/>
    <property type="evidence" value="ECO:0007669"/>
    <property type="project" value="TreeGrafter"/>
</dbReference>
<feature type="domain" description="Major facilitator superfamily (MFS) profile" evidence="4">
    <location>
        <begin position="185"/>
        <end position="334"/>
    </location>
</feature>
<comment type="subcellular location">
    <subcellularLocation>
        <location evidence="1">Membrane</location>
        <topology evidence="1">Multi-pass membrane protein</topology>
    </subcellularLocation>
</comment>
<evidence type="ECO:0000256" key="3">
    <source>
        <dbReference type="SAM" id="Phobius"/>
    </source>
</evidence>
<dbReference type="Pfam" id="PF07690">
    <property type="entry name" value="MFS_1"/>
    <property type="match status" value="1"/>
</dbReference>
<feature type="region of interest" description="Disordered" evidence="2">
    <location>
        <begin position="1"/>
        <end position="21"/>
    </location>
</feature>
<keyword evidence="3" id="KW-0812">Transmembrane</keyword>
<feature type="transmembrane region" description="Helical" evidence="3">
    <location>
        <begin position="251"/>
        <end position="270"/>
    </location>
</feature>
<dbReference type="AlphaFoldDB" id="A0AAV3Z2Y6"/>
<dbReference type="InterPro" id="IPR011701">
    <property type="entry name" value="MFS"/>
</dbReference>
<dbReference type="PANTHER" id="PTHR11360">
    <property type="entry name" value="MONOCARBOXYLATE TRANSPORTER"/>
    <property type="match status" value="1"/>
</dbReference>
<dbReference type="InterPro" id="IPR036259">
    <property type="entry name" value="MFS_trans_sf"/>
</dbReference>
<dbReference type="PROSITE" id="PS50850">
    <property type="entry name" value="MFS"/>
    <property type="match status" value="1"/>
</dbReference>
<dbReference type="PANTHER" id="PTHR11360:SF284">
    <property type="entry name" value="EG:103B4.3 PROTEIN-RELATED"/>
    <property type="match status" value="1"/>
</dbReference>
<sequence>MVSFFGSVLPGGSKKCDSIESSQHQVSHERLESDSGKKCSVARPTLCCDDSLKKDANESLAKIFRSDQRYGTHDIDDQQNARMYRSLESSKELLDENLENDRDDKARNGAHKTNSTSMVRQLSSDQKDLEENTSANRKQAVFCMLRKCFQCCGESLSVWFAVDSYDKTHATKSQIFHLSIFKDVPFMMICLSVIFYRLGQKTVIDFFPAICLERGLSSPQILIVLSVAQVSALFGKLLCGFIMDLPKLRRYMEVSFILMLFSTAALSFTVPLLQNYQMFSVVAGLFSLLVGATTNLRTVFISHLVDENVLSSSYGTMYAFQGVGSLIGPPVSGK</sequence>